<dbReference type="EMBL" id="CAJJDO010000075">
    <property type="protein sequence ID" value="CAD8181121.1"/>
    <property type="molecule type" value="Genomic_DNA"/>
</dbReference>
<comment type="caution">
    <text evidence="1">The sequence shown here is derived from an EMBL/GenBank/DDBJ whole genome shotgun (WGS) entry which is preliminary data.</text>
</comment>
<keyword evidence="2" id="KW-1185">Reference proteome</keyword>
<dbReference type="OrthoDB" id="8954335at2759"/>
<accession>A0A8S1VWC8</accession>
<evidence type="ECO:0000313" key="1">
    <source>
        <dbReference type="EMBL" id="CAD8181121.1"/>
    </source>
</evidence>
<dbReference type="AlphaFoldDB" id="A0A8S1VWC8"/>
<sequence>MIYLLLFNPYNLFLIRTLPIKNRIIYIIEFKYLYLINKQQKQQYQSLIISSNNLYLKISLLCVNNIQNLDHNTKKLGWRKVIEKLNQSQNKNFRLLNNSSQSNLEQLVIVICWNTFYNKKFSYNLSSPTFEENIRNIIRDYHSKWIVYLEQKLTQLKEFNQWKSCYEKIKLIEKQEKTQIIQFKQQFKVATNKNDENQQEAQQFQYESYQMNKDNHYQNIIYIGYKDQGKTKLIDAFFNYYNECNFDDDFRLKISQNKSKTFNLLFIFLLNIDSIDFNNFKKFFFLILQNISIFLKEVVKNYKKFVQIINLIKIIFNKFKKLQNWTNCFFTLFQMKLQYETRFNRYIRQDFTILLQLQQIRF</sequence>
<reference evidence="1" key="1">
    <citation type="submission" date="2021-01" db="EMBL/GenBank/DDBJ databases">
        <authorList>
            <consortium name="Genoscope - CEA"/>
            <person name="William W."/>
        </authorList>
    </citation>
    <scope>NUCLEOTIDE SEQUENCE</scope>
</reference>
<organism evidence="1 2">
    <name type="scientific">Paramecium pentaurelia</name>
    <dbReference type="NCBI Taxonomy" id="43138"/>
    <lineage>
        <taxon>Eukaryota</taxon>
        <taxon>Sar</taxon>
        <taxon>Alveolata</taxon>
        <taxon>Ciliophora</taxon>
        <taxon>Intramacronucleata</taxon>
        <taxon>Oligohymenophorea</taxon>
        <taxon>Peniculida</taxon>
        <taxon>Parameciidae</taxon>
        <taxon>Paramecium</taxon>
    </lineage>
</organism>
<evidence type="ECO:0000313" key="2">
    <source>
        <dbReference type="Proteomes" id="UP000689195"/>
    </source>
</evidence>
<protein>
    <submittedName>
        <fullName evidence="1">Uncharacterized protein</fullName>
    </submittedName>
</protein>
<gene>
    <name evidence="1" type="ORF">PPENT_87.1.T0750211</name>
</gene>
<dbReference type="Proteomes" id="UP000689195">
    <property type="component" value="Unassembled WGS sequence"/>
</dbReference>
<proteinExistence type="predicted"/>
<name>A0A8S1VWC8_9CILI</name>